<dbReference type="InterPro" id="IPR027707">
    <property type="entry name" value="TNNT"/>
</dbReference>
<reference evidence="6 7" key="1">
    <citation type="submission" date="2024-05" db="EMBL/GenBank/DDBJ databases">
        <title>Genetic variation in Jamaican populations of the coffee berry borer (Hypothenemus hampei).</title>
        <authorList>
            <person name="Errbii M."/>
            <person name="Myrie A."/>
        </authorList>
    </citation>
    <scope>NUCLEOTIDE SEQUENCE [LARGE SCALE GENOMIC DNA]</scope>
    <source>
        <strain evidence="6">JA-Hopewell-2020-01-JO</strain>
        <tissue evidence="6">Whole body</tissue>
    </source>
</reference>
<dbReference type="PANTHER" id="PTHR11521:SF1">
    <property type="entry name" value="TROPONIN T, SKELETAL MUSCLE"/>
    <property type="match status" value="1"/>
</dbReference>
<evidence type="ECO:0000256" key="2">
    <source>
        <dbReference type="ARBA" id="ARBA00008330"/>
    </source>
</evidence>
<keyword evidence="7" id="KW-1185">Reference proteome</keyword>
<evidence type="ECO:0000256" key="1">
    <source>
        <dbReference type="ARBA" id="ARBA00003363"/>
    </source>
</evidence>
<feature type="compositionally biased region" description="Basic and acidic residues" evidence="5">
    <location>
        <begin position="207"/>
        <end position="227"/>
    </location>
</feature>
<evidence type="ECO:0008006" key="8">
    <source>
        <dbReference type="Google" id="ProtNLM"/>
    </source>
</evidence>
<feature type="region of interest" description="Disordered" evidence="5">
    <location>
        <begin position="180"/>
        <end position="255"/>
    </location>
</feature>
<dbReference type="Proteomes" id="UP001566132">
    <property type="component" value="Unassembled WGS sequence"/>
</dbReference>
<evidence type="ECO:0000313" key="6">
    <source>
        <dbReference type="EMBL" id="KAL1517117.1"/>
    </source>
</evidence>
<dbReference type="AlphaFoldDB" id="A0ABD1FCY7"/>
<dbReference type="InterPro" id="IPR038077">
    <property type="entry name" value="Troponin_sf"/>
</dbReference>
<accession>A0ABD1FCY7</accession>
<feature type="compositionally biased region" description="Basic and acidic residues" evidence="5">
    <location>
        <begin position="188"/>
        <end position="198"/>
    </location>
</feature>
<dbReference type="EMBL" id="JBDJPC010000001">
    <property type="protein sequence ID" value="KAL1517117.1"/>
    <property type="molecule type" value="Genomic_DNA"/>
</dbReference>
<evidence type="ECO:0000256" key="5">
    <source>
        <dbReference type="SAM" id="MobiDB-lite"/>
    </source>
</evidence>
<protein>
    <recommendedName>
        <fullName evidence="8">Troponin T</fullName>
    </recommendedName>
</protein>
<evidence type="ECO:0000313" key="7">
    <source>
        <dbReference type="Proteomes" id="UP001566132"/>
    </source>
</evidence>
<proteinExistence type="inferred from homology"/>
<comment type="function">
    <text evidence="1">Troponin T is the tropomyosin-binding subunit of troponin, the thin filament regulatory complex which confers calcium-sensitivity to striated muscle actomyosin ATPase activity.</text>
</comment>
<evidence type="ECO:0000256" key="4">
    <source>
        <dbReference type="SAM" id="Coils"/>
    </source>
</evidence>
<evidence type="ECO:0000256" key="3">
    <source>
        <dbReference type="ARBA" id="ARBA00023179"/>
    </source>
</evidence>
<dbReference type="PANTHER" id="PTHR11521">
    <property type="entry name" value="TROPONIN T"/>
    <property type="match status" value="1"/>
</dbReference>
<name>A0ABD1FCY7_HYPHA</name>
<sequence>MMTALKEQHKNKTLNLVIRKKALAASLTDAELERTKTKEQLEEEKKIALSIRIKPLALDGVPLDKLKEKAHELWEAIVKLETEKYDLEERMKRQEYDLKELKERNRQQLRHKALKKGLDPEALTGPHPPKIQLASKYERRVDIRSFDERQRLFQGGYDALYLETLEKSWREKMQEFMQRPRKRLPRWCGERPGKKPGDPDTPEGEEEVGKGDEGDVEDVIKDAQPKEEAEEDDLEEEEVEVDEEEDDDDDDEDEE</sequence>
<dbReference type="Pfam" id="PF00992">
    <property type="entry name" value="Troponin"/>
    <property type="match status" value="1"/>
</dbReference>
<organism evidence="6 7">
    <name type="scientific">Hypothenemus hampei</name>
    <name type="common">Coffee berry borer</name>
    <dbReference type="NCBI Taxonomy" id="57062"/>
    <lineage>
        <taxon>Eukaryota</taxon>
        <taxon>Metazoa</taxon>
        <taxon>Ecdysozoa</taxon>
        <taxon>Arthropoda</taxon>
        <taxon>Hexapoda</taxon>
        <taxon>Insecta</taxon>
        <taxon>Pterygota</taxon>
        <taxon>Neoptera</taxon>
        <taxon>Endopterygota</taxon>
        <taxon>Coleoptera</taxon>
        <taxon>Polyphaga</taxon>
        <taxon>Cucujiformia</taxon>
        <taxon>Curculionidae</taxon>
        <taxon>Scolytinae</taxon>
        <taxon>Hypothenemus</taxon>
    </lineage>
</organism>
<comment type="caution">
    <text evidence="6">The sequence shown here is derived from an EMBL/GenBank/DDBJ whole genome shotgun (WGS) entry which is preliminary data.</text>
</comment>
<dbReference type="GO" id="GO:0006937">
    <property type="term" value="P:regulation of muscle contraction"/>
    <property type="evidence" value="ECO:0007669"/>
    <property type="project" value="UniProtKB-ARBA"/>
</dbReference>
<keyword evidence="3" id="KW-0514">Muscle protein</keyword>
<dbReference type="Gene3D" id="1.20.5.350">
    <property type="match status" value="1"/>
</dbReference>
<comment type="similarity">
    <text evidence="2">Belongs to the troponin T family.</text>
</comment>
<feature type="coiled-coil region" evidence="4">
    <location>
        <begin position="27"/>
        <end position="111"/>
    </location>
</feature>
<dbReference type="FunFam" id="1.20.5.350:FF:000003">
    <property type="entry name" value="Troponin T isoform 5"/>
    <property type="match status" value="1"/>
</dbReference>
<gene>
    <name evidence="6" type="ORF">ABEB36_000926</name>
</gene>
<keyword evidence="4" id="KW-0175">Coiled coil</keyword>
<feature type="compositionally biased region" description="Acidic residues" evidence="5">
    <location>
        <begin position="228"/>
        <end position="255"/>
    </location>
</feature>
<dbReference type="GO" id="GO:0045214">
    <property type="term" value="P:sarcomere organization"/>
    <property type="evidence" value="ECO:0007669"/>
    <property type="project" value="UniProtKB-ARBA"/>
</dbReference>
<dbReference type="SUPFAM" id="SSF90250">
    <property type="entry name" value="Troponin coil-coiled subunits"/>
    <property type="match status" value="1"/>
</dbReference>
<dbReference type="InterPro" id="IPR001978">
    <property type="entry name" value="Troponin"/>
</dbReference>